<protein>
    <submittedName>
        <fullName evidence="3">M23 family metallopeptidase</fullName>
        <ecNumber evidence="3">3.4.24.-</ecNumber>
    </submittedName>
</protein>
<dbReference type="RefSeq" id="WP_353683749.1">
    <property type="nucleotide sequence ID" value="NZ_CP144373.1"/>
</dbReference>
<dbReference type="InterPro" id="IPR050570">
    <property type="entry name" value="Cell_wall_metabolism_enzyme"/>
</dbReference>
<accession>A0AAU8GUR3</accession>
<proteinExistence type="predicted"/>
<dbReference type="GO" id="GO:0004222">
    <property type="term" value="F:metalloendopeptidase activity"/>
    <property type="evidence" value="ECO:0007669"/>
    <property type="project" value="TreeGrafter"/>
</dbReference>
<feature type="domain" description="M23ase beta-sheet core" evidence="2">
    <location>
        <begin position="176"/>
        <end position="270"/>
    </location>
</feature>
<dbReference type="CDD" id="cd12797">
    <property type="entry name" value="M23_peptidase"/>
    <property type="match status" value="1"/>
</dbReference>
<evidence type="ECO:0000313" key="3">
    <source>
        <dbReference type="EMBL" id="XCH46210.1"/>
    </source>
</evidence>
<dbReference type="Gene3D" id="2.70.70.10">
    <property type="entry name" value="Glucose Permease (Domain IIA)"/>
    <property type="match status" value="1"/>
</dbReference>
<organism evidence="3">
    <name type="scientific">Thermodesulfovibrio autotrophicus</name>
    <dbReference type="NCBI Taxonomy" id="3118333"/>
    <lineage>
        <taxon>Bacteria</taxon>
        <taxon>Pseudomonadati</taxon>
        <taxon>Nitrospirota</taxon>
        <taxon>Thermodesulfovibrionia</taxon>
        <taxon>Thermodesulfovibrionales</taxon>
        <taxon>Thermodesulfovibrionaceae</taxon>
        <taxon>Thermodesulfovibrio</taxon>
    </lineage>
</organism>
<gene>
    <name evidence="3" type="ORF">V4D30_07665</name>
</gene>
<dbReference type="PANTHER" id="PTHR21666:SF286">
    <property type="entry name" value="LIPOPROTEIN NLPD"/>
    <property type="match status" value="1"/>
</dbReference>
<dbReference type="Pfam" id="PF01551">
    <property type="entry name" value="Peptidase_M23"/>
    <property type="match status" value="1"/>
</dbReference>
<dbReference type="EMBL" id="CP144373">
    <property type="protein sequence ID" value="XCH46210.1"/>
    <property type="molecule type" value="Genomic_DNA"/>
</dbReference>
<evidence type="ECO:0000259" key="2">
    <source>
        <dbReference type="Pfam" id="PF01551"/>
    </source>
</evidence>
<dbReference type="PANTHER" id="PTHR21666">
    <property type="entry name" value="PEPTIDASE-RELATED"/>
    <property type="match status" value="1"/>
</dbReference>
<dbReference type="InterPro" id="IPR016047">
    <property type="entry name" value="M23ase_b-sheet_dom"/>
</dbReference>
<keyword evidence="1" id="KW-0812">Transmembrane</keyword>
<dbReference type="InterPro" id="IPR011055">
    <property type="entry name" value="Dup_hybrid_motif"/>
</dbReference>
<dbReference type="AlphaFoldDB" id="A0AAU8GUR3"/>
<dbReference type="KEGG" id="taut:V4D30_07665"/>
<dbReference type="FunFam" id="2.70.70.10:FF:000006">
    <property type="entry name" value="M23 family peptidase"/>
    <property type="match status" value="1"/>
</dbReference>
<keyword evidence="3" id="KW-0378">Hydrolase</keyword>
<keyword evidence="1" id="KW-0472">Membrane</keyword>
<evidence type="ECO:0000256" key="1">
    <source>
        <dbReference type="SAM" id="Phobius"/>
    </source>
</evidence>
<name>A0AAU8GUR3_9BACT</name>
<feature type="transmembrane region" description="Helical" evidence="1">
    <location>
        <begin position="32"/>
        <end position="51"/>
    </location>
</feature>
<keyword evidence="1" id="KW-1133">Transmembrane helix</keyword>
<dbReference type="SUPFAM" id="SSF51261">
    <property type="entry name" value="Duplicated hybrid motif"/>
    <property type="match status" value="1"/>
</dbReference>
<reference evidence="3" key="1">
    <citation type="submission" date="2024-01" db="EMBL/GenBank/DDBJ databases">
        <title>The first autotrophic representatives of the genus Thermodesulfovibrio.</title>
        <authorList>
            <person name="Maltseva A.I."/>
            <person name="Elcheninov A.G."/>
            <person name="Kublanov I.V."/>
            <person name="Lebedinsky A.V."/>
            <person name="Frolov E.N."/>
        </authorList>
    </citation>
    <scope>NUCLEOTIDE SEQUENCE</scope>
    <source>
        <strain evidence="3">3907-1M</strain>
    </source>
</reference>
<sequence>MYKLKKLMLKIFSPVTIMFIPHGRTKVYGLKVPFLIIFLLIFSVFAFNVYVASKAVNTIEYYRMKQDFSSIMNRFNELKSTIIALKNAEAEFNRIFSLKSKRAILESVNFHPSGDIDIEELKSHAQKAINSVNEIKNFLLEQHDIYRSTPLGWPVNGEITSPFGKREHPKYGNEEIHTGVDISVPEGTEVRATADGIVVFSGYQARSGNVVMIKHGYGFTTVYAHNKQNLVNVGQKVKRGDIIALSGNTGSTTGAHLHYEVWKNNSPVNPLSYLKEDSNVF</sequence>
<dbReference type="EC" id="3.4.24.-" evidence="3"/>